<comment type="caution">
    <text evidence="1">The sequence shown here is derived from an EMBL/GenBank/DDBJ whole genome shotgun (WGS) entry which is preliminary data.</text>
</comment>
<dbReference type="Proteomes" id="UP000659084">
    <property type="component" value="Unassembled WGS sequence"/>
</dbReference>
<organism evidence="1 2">
    <name type="scientific">Serratia fonticola</name>
    <dbReference type="NCBI Taxonomy" id="47917"/>
    <lineage>
        <taxon>Bacteria</taxon>
        <taxon>Pseudomonadati</taxon>
        <taxon>Pseudomonadota</taxon>
        <taxon>Gammaproteobacteria</taxon>
        <taxon>Enterobacterales</taxon>
        <taxon>Yersiniaceae</taxon>
        <taxon>Serratia</taxon>
    </lineage>
</organism>
<accession>A0AAW3WVU7</accession>
<evidence type="ECO:0000313" key="2">
    <source>
        <dbReference type="Proteomes" id="UP000659084"/>
    </source>
</evidence>
<dbReference type="EMBL" id="JACNYO010000030">
    <property type="protein sequence ID" value="MBC3214869.1"/>
    <property type="molecule type" value="Genomic_DNA"/>
</dbReference>
<gene>
    <name evidence="1" type="ORF">H8J20_22275</name>
</gene>
<dbReference type="RefSeq" id="WP_179253450.1">
    <property type="nucleotide sequence ID" value="NZ_JACBIV010000024.1"/>
</dbReference>
<sequence>MWVQIAIIVISMIISYVTAPKSQGNQAAAATMDDFDFPQAEEGTPQMVIFGDSWCSDWTVIGLGNFSVQPITKSGGGKK</sequence>
<name>A0AAW3WVU7_SERFO</name>
<evidence type="ECO:0000313" key="1">
    <source>
        <dbReference type="EMBL" id="MBC3214869.1"/>
    </source>
</evidence>
<proteinExistence type="predicted"/>
<protein>
    <recommendedName>
        <fullName evidence="3">Tail assembly protein</fullName>
    </recommendedName>
</protein>
<dbReference type="AlphaFoldDB" id="A0AAW3WVU7"/>
<evidence type="ECO:0008006" key="3">
    <source>
        <dbReference type="Google" id="ProtNLM"/>
    </source>
</evidence>
<reference evidence="1" key="1">
    <citation type="submission" date="2020-08" db="EMBL/GenBank/DDBJ databases">
        <title>Food and environmental bacterial isolates.</title>
        <authorList>
            <person name="Richter L."/>
            <person name="Du Plessis E.M."/>
            <person name="Duvenage S."/>
            <person name="Allam M."/>
            <person name="Korsten L."/>
        </authorList>
    </citation>
    <scope>NUCLEOTIDE SEQUENCE</scope>
    <source>
        <strain evidence="1">UPMP2127</strain>
    </source>
</reference>